<protein>
    <submittedName>
        <fullName evidence="1">Uncharacterized protein</fullName>
    </submittedName>
</protein>
<evidence type="ECO:0000313" key="1">
    <source>
        <dbReference type="EMBL" id="EFM02892.1"/>
    </source>
</evidence>
<sequence>MLDVLFQPVISSTNGLKIIKCDFSELYAFISENIRNFAA</sequence>
<dbReference type="STRING" id="862515.HMPREF0658_0161"/>
<organism evidence="1 2">
    <name type="scientific">Hoylesella marshii DSM 16973 = JCM 13450</name>
    <dbReference type="NCBI Taxonomy" id="862515"/>
    <lineage>
        <taxon>Bacteria</taxon>
        <taxon>Pseudomonadati</taxon>
        <taxon>Bacteroidota</taxon>
        <taxon>Bacteroidia</taxon>
        <taxon>Bacteroidales</taxon>
        <taxon>Prevotellaceae</taxon>
        <taxon>Hoylesella</taxon>
    </lineage>
</organism>
<dbReference type="EMBL" id="AEEI01000007">
    <property type="protein sequence ID" value="EFM02892.1"/>
    <property type="molecule type" value="Genomic_DNA"/>
</dbReference>
<evidence type="ECO:0000313" key="2">
    <source>
        <dbReference type="Proteomes" id="UP000004394"/>
    </source>
</evidence>
<reference evidence="1" key="1">
    <citation type="submission" date="2010-07" db="EMBL/GenBank/DDBJ databases">
        <authorList>
            <person name="Muzny D."/>
            <person name="Qin X."/>
            <person name="Deng J."/>
            <person name="Jiang H."/>
            <person name="Liu Y."/>
            <person name="Qu J."/>
            <person name="Song X.-Z."/>
            <person name="Zhang L."/>
            <person name="Thornton R."/>
            <person name="Coyle M."/>
            <person name="Francisco L."/>
            <person name="Jackson L."/>
            <person name="Javaid M."/>
            <person name="Korchina V."/>
            <person name="Kovar C."/>
            <person name="Mata R."/>
            <person name="Mathew T."/>
            <person name="Ngo R."/>
            <person name="Nguyen L."/>
            <person name="Nguyen N."/>
            <person name="Okwuonu G."/>
            <person name="Ongeri F."/>
            <person name="Pham C."/>
            <person name="Simmons D."/>
            <person name="Wilczek-Boney K."/>
            <person name="Hale W."/>
            <person name="Jakkamsetti A."/>
            <person name="Pham P."/>
            <person name="Ruth R."/>
            <person name="San Lucas F."/>
            <person name="Warren J."/>
            <person name="Zhang J."/>
            <person name="Zhao Z."/>
            <person name="Zhou C."/>
            <person name="Zhu D."/>
            <person name="Lee S."/>
            <person name="Bess C."/>
            <person name="Blankenburg K."/>
            <person name="Forbes L."/>
            <person name="Fu Q."/>
            <person name="Gubbala S."/>
            <person name="Hirani K."/>
            <person name="Jayaseelan J.C."/>
            <person name="Lara F."/>
            <person name="Munidasa M."/>
            <person name="Palculict T."/>
            <person name="Patil S."/>
            <person name="Pu L.-L."/>
            <person name="Saada N."/>
            <person name="Tang L."/>
            <person name="Weissenberger G."/>
            <person name="Zhu Y."/>
            <person name="Hemphill L."/>
            <person name="Shang Y."/>
            <person name="Youmans B."/>
            <person name="Ayvaz T."/>
            <person name="Ross M."/>
            <person name="Santibanez J."/>
            <person name="Aqrawi P."/>
            <person name="Gross S."/>
            <person name="Joshi V."/>
            <person name="Fowler G."/>
            <person name="Nazareth L."/>
            <person name="Reid J."/>
            <person name="Worley K."/>
            <person name="Petrosino J."/>
            <person name="Highlander S."/>
            <person name="Gibbs R."/>
        </authorList>
    </citation>
    <scope>NUCLEOTIDE SEQUENCE [LARGE SCALE GENOMIC DNA]</scope>
    <source>
        <strain evidence="1">DSM 16973</strain>
    </source>
</reference>
<dbReference type="Proteomes" id="UP000004394">
    <property type="component" value="Unassembled WGS sequence"/>
</dbReference>
<gene>
    <name evidence="1" type="ORF">HMPREF0658_0161</name>
</gene>
<accession>E0NPR0</accession>
<proteinExistence type="predicted"/>
<dbReference type="HOGENOM" id="CLU_3314668_0_0_10"/>
<name>E0NPR0_9BACT</name>
<dbReference type="BioCyc" id="PMAR862515-HMP:GMOO-167-MONOMER"/>
<comment type="caution">
    <text evidence="1">The sequence shown here is derived from an EMBL/GenBank/DDBJ whole genome shotgun (WGS) entry which is preliminary data.</text>
</comment>
<dbReference type="AlphaFoldDB" id="E0NPR0"/>
<keyword evidence="2" id="KW-1185">Reference proteome</keyword>